<feature type="region of interest" description="Disordered" evidence="1">
    <location>
        <begin position="109"/>
        <end position="129"/>
    </location>
</feature>
<name>A0A9P7YEP3_9HELO</name>
<dbReference type="AlphaFoldDB" id="A0A9P7YEP3"/>
<keyword evidence="3" id="KW-1185">Reference proteome</keyword>
<evidence type="ECO:0000313" key="2">
    <source>
        <dbReference type="EMBL" id="KAG9231812.1"/>
    </source>
</evidence>
<evidence type="ECO:0000256" key="1">
    <source>
        <dbReference type="SAM" id="MobiDB-lite"/>
    </source>
</evidence>
<dbReference type="EMBL" id="MU251579">
    <property type="protein sequence ID" value="KAG9231812.1"/>
    <property type="molecule type" value="Genomic_DNA"/>
</dbReference>
<dbReference type="Proteomes" id="UP000824998">
    <property type="component" value="Unassembled WGS sequence"/>
</dbReference>
<feature type="compositionally biased region" description="Basic and acidic residues" evidence="1">
    <location>
        <begin position="25"/>
        <end position="40"/>
    </location>
</feature>
<proteinExistence type="predicted"/>
<feature type="region of interest" description="Disordered" evidence="1">
    <location>
        <begin position="341"/>
        <end position="365"/>
    </location>
</feature>
<gene>
    <name evidence="2" type="ORF">BJ875DRAFT_516016</name>
</gene>
<protein>
    <submittedName>
        <fullName evidence="2">Uncharacterized protein</fullName>
    </submittedName>
</protein>
<sequence length="365" mass="40603">MTPPRSSMFLHAELAASDGQQSTIAEDKTPKYKSSFDSRPRKSTPQREVVDEPVLYQEPSSLKGVTVVDDTPQYTPIFNSRHRKSTPQKEVVDELVFCKDLSSNLKDVATKAKKPQNTSSLQSRRRKATPQMEVVEVPVIYEDLSASQQGKSNIVPPINLERQFPLTTENLEALYGPGDKGPSENIPRKIHQNIRDQLEKLAIRGLSVPKYQPFNADGSIRRDGRASMGGSAIPPQRSDGEERKRQAIAKHVPQSGCSSESWETVEDPTAAKDKGSGSPQQHILGQLTQKSFAKPRDVYLEEQRKEDKDHQRMNRIIDMEGDLFLPTIGGQIVAETAALMEKDEEGEMEEDGGRGIRSTRKGGGR</sequence>
<accession>A0A9P7YEP3</accession>
<reference evidence="2" key="1">
    <citation type="journal article" date="2021" name="IMA Fungus">
        <title>Genomic characterization of three marine fungi, including Emericellopsis atlantica sp. nov. with signatures of a generalist lifestyle and marine biomass degradation.</title>
        <authorList>
            <person name="Hagestad O.C."/>
            <person name="Hou L."/>
            <person name="Andersen J.H."/>
            <person name="Hansen E.H."/>
            <person name="Altermark B."/>
            <person name="Li C."/>
            <person name="Kuhnert E."/>
            <person name="Cox R.J."/>
            <person name="Crous P.W."/>
            <person name="Spatafora J.W."/>
            <person name="Lail K."/>
            <person name="Amirebrahimi M."/>
            <person name="Lipzen A."/>
            <person name="Pangilinan J."/>
            <person name="Andreopoulos W."/>
            <person name="Hayes R.D."/>
            <person name="Ng V."/>
            <person name="Grigoriev I.V."/>
            <person name="Jackson S.A."/>
            <person name="Sutton T.D.S."/>
            <person name="Dobson A.D.W."/>
            <person name="Rama T."/>
        </authorList>
    </citation>
    <scope>NUCLEOTIDE SEQUENCE</scope>
    <source>
        <strain evidence="2">TRa018bII</strain>
    </source>
</reference>
<feature type="region of interest" description="Disordered" evidence="1">
    <location>
        <begin position="212"/>
        <end position="296"/>
    </location>
</feature>
<feature type="compositionally biased region" description="Polar residues" evidence="1">
    <location>
        <begin position="277"/>
        <end position="291"/>
    </location>
</feature>
<comment type="caution">
    <text evidence="2">The sequence shown here is derived from an EMBL/GenBank/DDBJ whole genome shotgun (WGS) entry which is preliminary data.</text>
</comment>
<organism evidence="2 3">
    <name type="scientific">Amylocarpus encephaloides</name>
    <dbReference type="NCBI Taxonomy" id="45428"/>
    <lineage>
        <taxon>Eukaryota</taxon>
        <taxon>Fungi</taxon>
        <taxon>Dikarya</taxon>
        <taxon>Ascomycota</taxon>
        <taxon>Pezizomycotina</taxon>
        <taxon>Leotiomycetes</taxon>
        <taxon>Helotiales</taxon>
        <taxon>Helotiales incertae sedis</taxon>
        <taxon>Amylocarpus</taxon>
    </lineage>
</organism>
<feature type="region of interest" description="Disordered" evidence="1">
    <location>
        <begin position="14"/>
        <end position="49"/>
    </location>
</feature>
<evidence type="ECO:0000313" key="3">
    <source>
        <dbReference type="Proteomes" id="UP000824998"/>
    </source>
</evidence>